<evidence type="ECO:0000256" key="1">
    <source>
        <dbReference type="ARBA" id="ARBA00023002"/>
    </source>
</evidence>
<dbReference type="InterPro" id="IPR019922">
    <property type="entry name" value="Lucif-like_OxRdatse_MSMEG_4141"/>
</dbReference>
<dbReference type="STRING" id="656024.FsymDg_4469"/>
<evidence type="ECO:0000256" key="2">
    <source>
        <dbReference type="SAM" id="MobiDB-lite"/>
    </source>
</evidence>
<dbReference type="HOGENOM" id="CLU_079072_0_0_11"/>
<dbReference type="Gene3D" id="3.20.20.30">
    <property type="entry name" value="Luciferase-like domain"/>
    <property type="match status" value="1"/>
</dbReference>
<reference evidence="4 5" key="1">
    <citation type="submission" date="2011-05" db="EMBL/GenBank/DDBJ databases">
        <title>Complete sequence of chromosome of Frankia symbiont of Datisca glomerata.</title>
        <authorList>
            <consortium name="US DOE Joint Genome Institute"/>
            <person name="Lucas S."/>
            <person name="Han J."/>
            <person name="Lapidus A."/>
            <person name="Cheng J.-F."/>
            <person name="Goodwin L."/>
            <person name="Pitluck S."/>
            <person name="Peters L."/>
            <person name="Mikhailova N."/>
            <person name="Chertkov O."/>
            <person name="Teshima H."/>
            <person name="Han C."/>
            <person name="Tapia R."/>
            <person name="Land M."/>
            <person name="Hauser L."/>
            <person name="Kyrpides N."/>
            <person name="Ivanova N."/>
            <person name="Pagani I."/>
            <person name="Berry A."/>
            <person name="Pawlowski K."/>
            <person name="Persson T."/>
            <person name="Vanden Heuvel B."/>
            <person name="Benson D."/>
            <person name="Woyke T."/>
        </authorList>
    </citation>
    <scope>NUCLEOTIDE SEQUENCE [LARGE SCALE GENOMIC DNA]</scope>
    <source>
        <strain evidence="5">4085684</strain>
    </source>
</reference>
<protein>
    <submittedName>
        <fullName evidence="4">Putative F420-dependent oxidoreductase</fullName>
    </submittedName>
</protein>
<dbReference type="AlphaFoldDB" id="F8B021"/>
<dbReference type="Pfam" id="PF00296">
    <property type="entry name" value="Bac_luciferase"/>
    <property type="match status" value="1"/>
</dbReference>
<name>F8B021_9ACTN</name>
<evidence type="ECO:0000313" key="4">
    <source>
        <dbReference type="EMBL" id="AEH11718.1"/>
    </source>
</evidence>
<accession>F8B021</accession>
<evidence type="ECO:0000259" key="3">
    <source>
        <dbReference type="Pfam" id="PF00296"/>
    </source>
</evidence>
<dbReference type="KEGG" id="fsy:FsymDg_4469"/>
<proteinExistence type="predicted"/>
<dbReference type="InterPro" id="IPR036661">
    <property type="entry name" value="Luciferase-like_sf"/>
</dbReference>
<dbReference type="InterPro" id="IPR011251">
    <property type="entry name" value="Luciferase-like_dom"/>
</dbReference>
<keyword evidence="1" id="KW-0560">Oxidoreductase</keyword>
<dbReference type="InterPro" id="IPR050564">
    <property type="entry name" value="F420-G6PD/mer"/>
</dbReference>
<dbReference type="Proteomes" id="UP000001549">
    <property type="component" value="Chromosome"/>
</dbReference>
<dbReference type="SUPFAM" id="SSF51679">
    <property type="entry name" value="Bacterial luciferase-like"/>
    <property type="match status" value="1"/>
</dbReference>
<feature type="region of interest" description="Disordered" evidence="2">
    <location>
        <begin position="1"/>
        <end position="34"/>
    </location>
</feature>
<gene>
    <name evidence="4" type="ordered locus">FsymDg_4469</name>
</gene>
<dbReference type="PANTHER" id="PTHR43244">
    <property type="match status" value="1"/>
</dbReference>
<feature type="domain" description="Luciferase-like" evidence="3">
    <location>
        <begin position="67"/>
        <end position="317"/>
    </location>
</feature>
<sequence>MTVAQTPITAGEPEPVGTEPVGTRSAGTRSAAPEAGVPAIAARPADPSASVTLGQVGIWSGQFDYSPASVVRDAVAELDELGYPAVWTGEVRGREVLVTAGLMLAAAPRLTVATGIAQILARHPQTMAAGQLTLAEAFPGRFLLGVGVSHASLMEIRGVPYTKPLTQMRAYLDEMDASAREQYRAIPPASSPRVLAALGPKMLELARARADGAHTFFVPPEHTASARAILGPGKLLVPEQAFVLDTNPETARELARRHTGSYLRLPNYTNNLRRFGFTDSDFADAGSDRLVDTIVPWGDPDVLLGRIKEHLDAGADHVCVQVLDPDRRGLPRRQWRELAPALVSPPGGSRPEQGAGR</sequence>
<dbReference type="PANTHER" id="PTHR43244:SF1">
    <property type="entry name" value="5,10-METHYLENETETRAHYDROMETHANOPTERIN REDUCTASE"/>
    <property type="match status" value="1"/>
</dbReference>
<dbReference type="NCBIfam" id="TIGR03620">
    <property type="entry name" value="F420_MSMEG_4141"/>
    <property type="match status" value="1"/>
</dbReference>
<keyword evidence="5" id="KW-1185">Reference proteome</keyword>
<dbReference type="eggNOG" id="COG2141">
    <property type="taxonomic scope" value="Bacteria"/>
</dbReference>
<organism evidence="4 5">
    <name type="scientific">Candidatus Protofrankia datiscae</name>
    <dbReference type="NCBI Taxonomy" id="2716812"/>
    <lineage>
        <taxon>Bacteria</taxon>
        <taxon>Bacillati</taxon>
        <taxon>Actinomycetota</taxon>
        <taxon>Actinomycetes</taxon>
        <taxon>Frankiales</taxon>
        <taxon>Frankiaceae</taxon>
        <taxon>Protofrankia</taxon>
    </lineage>
</organism>
<dbReference type="GO" id="GO:0016705">
    <property type="term" value="F:oxidoreductase activity, acting on paired donors, with incorporation or reduction of molecular oxygen"/>
    <property type="evidence" value="ECO:0007669"/>
    <property type="project" value="InterPro"/>
</dbReference>
<evidence type="ECO:0000313" key="5">
    <source>
        <dbReference type="Proteomes" id="UP000001549"/>
    </source>
</evidence>
<dbReference type="EMBL" id="CP002801">
    <property type="protein sequence ID" value="AEH11718.1"/>
    <property type="molecule type" value="Genomic_DNA"/>
</dbReference>